<comment type="caution">
    <text evidence="2">The sequence shown here is derived from an EMBL/GenBank/DDBJ whole genome shotgun (WGS) entry which is preliminary data.</text>
</comment>
<dbReference type="AlphaFoldDB" id="A0A9W8MR47"/>
<sequence length="158" mass="17521">MSKVQQLDGEFPIVKGCPPTAKLPPNPHLVDTLRAGPTSPSTSESGTFFDLHPLTRDEKAFRNALLWVDQFCFLTGSASADLEPCYVVHPVRGSDEANVDRRKEVEDLLSDAGFNYGDKFRFDALFNGILLEASLHCQWATYASFCFVPPSARRTRPA</sequence>
<protein>
    <submittedName>
        <fullName evidence="2">Uncharacterized protein</fullName>
    </submittedName>
</protein>
<keyword evidence="3" id="KW-1185">Reference proteome</keyword>
<feature type="region of interest" description="Disordered" evidence="1">
    <location>
        <begin position="15"/>
        <end position="44"/>
    </location>
</feature>
<dbReference type="EMBL" id="JANKHO010001506">
    <property type="protein sequence ID" value="KAJ3501007.1"/>
    <property type="molecule type" value="Genomic_DNA"/>
</dbReference>
<evidence type="ECO:0000313" key="3">
    <source>
        <dbReference type="Proteomes" id="UP001148786"/>
    </source>
</evidence>
<dbReference type="Proteomes" id="UP001148786">
    <property type="component" value="Unassembled WGS sequence"/>
</dbReference>
<evidence type="ECO:0000313" key="2">
    <source>
        <dbReference type="EMBL" id="KAJ3501007.1"/>
    </source>
</evidence>
<organism evidence="2 3">
    <name type="scientific">Agrocybe chaxingu</name>
    <dbReference type="NCBI Taxonomy" id="84603"/>
    <lineage>
        <taxon>Eukaryota</taxon>
        <taxon>Fungi</taxon>
        <taxon>Dikarya</taxon>
        <taxon>Basidiomycota</taxon>
        <taxon>Agaricomycotina</taxon>
        <taxon>Agaricomycetes</taxon>
        <taxon>Agaricomycetidae</taxon>
        <taxon>Agaricales</taxon>
        <taxon>Agaricineae</taxon>
        <taxon>Strophariaceae</taxon>
        <taxon>Agrocybe</taxon>
    </lineage>
</organism>
<reference evidence="2" key="1">
    <citation type="submission" date="2022-07" db="EMBL/GenBank/DDBJ databases">
        <title>Genome Sequence of Agrocybe chaxingu.</title>
        <authorList>
            <person name="Buettner E."/>
        </authorList>
    </citation>
    <scope>NUCLEOTIDE SEQUENCE</scope>
    <source>
        <strain evidence="2">MP-N11</strain>
    </source>
</reference>
<gene>
    <name evidence="2" type="ORF">NLJ89_g9538</name>
</gene>
<proteinExistence type="predicted"/>
<name>A0A9W8MR47_9AGAR</name>
<accession>A0A9W8MR47</accession>
<dbReference type="OrthoDB" id="3060654at2759"/>
<evidence type="ECO:0000256" key="1">
    <source>
        <dbReference type="SAM" id="MobiDB-lite"/>
    </source>
</evidence>